<comment type="caution">
    <text evidence="9">The sequence shown here is derived from an EMBL/GenBank/DDBJ whole genome shotgun (WGS) entry which is preliminary data.</text>
</comment>
<feature type="domain" description="Ig-like" evidence="8">
    <location>
        <begin position="204"/>
        <end position="290"/>
    </location>
</feature>
<dbReference type="GO" id="GO:0016323">
    <property type="term" value="C:basolateral plasma membrane"/>
    <property type="evidence" value="ECO:0007669"/>
    <property type="project" value="UniProtKB-SubCell"/>
</dbReference>
<keyword evidence="10" id="KW-1185">Reference proteome</keyword>
<keyword evidence="3" id="KW-0796">Tight junction</keyword>
<dbReference type="GO" id="GO:0005923">
    <property type="term" value="C:bicellular tight junction"/>
    <property type="evidence" value="ECO:0007669"/>
    <property type="project" value="UniProtKB-SubCell"/>
</dbReference>
<comment type="subcellular location">
    <subcellularLocation>
        <location evidence="5">Basolateral cell membrane</location>
        <topology evidence="5">Single-pass type I membrane protein</topology>
    </subcellularLocation>
    <subcellularLocation>
        <location evidence="2">Cell junction</location>
        <location evidence="2">Adherens junction</location>
    </subcellularLocation>
    <subcellularLocation>
        <location evidence="1">Cell junction</location>
        <location evidence="1">Tight junction</location>
    </subcellularLocation>
</comment>
<evidence type="ECO:0000256" key="7">
    <source>
        <dbReference type="SAM" id="Phobius"/>
    </source>
</evidence>
<dbReference type="InterPro" id="IPR036179">
    <property type="entry name" value="Ig-like_dom_sf"/>
</dbReference>
<evidence type="ECO:0000256" key="6">
    <source>
        <dbReference type="SAM" id="MobiDB-lite"/>
    </source>
</evidence>
<gene>
    <name evidence="9" type="ORF">COCON_G00156770</name>
</gene>
<evidence type="ECO:0000256" key="3">
    <source>
        <dbReference type="ARBA" id="ARBA00022427"/>
    </source>
</evidence>
<dbReference type="AlphaFoldDB" id="A0A9Q1D9I3"/>
<dbReference type="GO" id="GO:0005912">
    <property type="term" value="C:adherens junction"/>
    <property type="evidence" value="ECO:0007669"/>
    <property type="project" value="UniProtKB-SubCell"/>
</dbReference>
<reference evidence="9" key="1">
    <citation type="journal article" date="2023" name="Science">
        <title>Genome structures resolve the early diversification of teleost fishes.</title>
        <authorList>
            <person name="Parey E."/>
            <person name="Louis A."/>
            <person name="Montfort J."/>
            <person name="Bouchez O."/>
            <person name="Roques C."/>
            <person name="Iampietro C."/>
            <person name="Lluch J."/>
            <person name="Castinel A."/>
            <person name="Donnadieu C."/>
            <person name="Desvignes T."/>
            <person name="Floi Bucao C."/>
            <person name="Jouanno E."/>
            <person name="Wen M."/>
            <person name="Mejri S."/>
            <person name="Dirks R."/>
            <person name="Jansen H."/>
            <person name="Henkel C."/>
            <person name="Chen W.J."/>
            <person name="Zahm M."/>
            <person name="Cabau C."/>
            <person name="Klopp C."/>
            <person name="Thompson A.W."/>
            <person name="Robinson-Rechavi M."/>
            <person name="Braasch I."/>
            <person name="Lecointre G."/>
            <person name="Bobe J."/>
            <person name="Postlethwait J.H."/>
            <person name="Berthelot C."/>
            <person name="Roest Crollius H."/>
            <person name="Guiguen Y."/>
        </authorList>
    </citation>
    <scope>NUCLEOTIDE SEQUENCE</scope>
    <source>
        <strain evidence="9">Concon-B</strain>
    </source>
</reference>
<dbReference type="Pfam" id="PF13927">
    <property type="entry name" value="Ig_3"/>
    <property type="match status" value="1"/>
</dbReference>
<feature type="transmembrane region" description="Helical" evidence="7">
    <location>
        <begin position="21"/>
        <end position="42"/>
    </location>
</feature>
<organism evidence="9 10">
    <name type="scientific">Conger conger</name>
    <name type="common">Conger eel</name>
    <name type="synonym">Muraena conger</name>
    <dbReference type="NCBI Taxonomy" id="82655"/>
    <lineage>
        <taxon>Eukaryota</taxon>
        <taxon>Metazoa</taxon>
        <taxon>Chordata</taxon>
        <taxon>Craniata</taxon>
        <taxon>Vertebrata</taxon>
        <taxon>Euteleostomi</taxon>
        <taxon>Actinopterygii</taxon>
        <taxon>Neopterygii</taxon>
        <taxon>Teleostei</taxon>
        <taxon>Anguilliformes</taxon>
        <taxon>Congridae</taxon>
        <taxon>Conger</taxon>
    </lineage>
</organism>
<keyword evidence="7" id="KW-1133">Transmembrane helix</keyword>
<dbReference type="SMART" id="SM00406">
    <property type="entry name" value="IGv"/>
    <property type="match status" value="1"/>
</dbReference>
<dbReference type="InterPro" id="IPR013783">
    <property type="entry name" value="Ig-like_fold"/>
</dbReference>
<accession>A0A9Q1D9I3</accession>
<dbReference type="InterPro" id="IPR052307">
    <property type="entry name" value="EJ_Adhesion_Regulator"/>
</dbReference>
<dbReference type="InterPro" id="IPR013106">
    <property type="entry name" value="Ig_V-set"/>
</dbReference>
<evidence type="ECO:0000256" key="1">
    <source>
        <dbReference type="ARBA" id="ARBA00004435"/>
    </source>
</evidence>
<evidence type="ECO:0000256" key="4">
    <source>
        <dbReference type="ARBA" id="ARBA00022949"/>
    </source>
</evidence>
<keyword evidence="4" id="KW-0965">Cell junction</keyword>
<dbReference type="PANTHER" id="PTHR44468:SF2">
    <property type="entry name" value="V-SET AND IMMUNOGLOBULIN DOMAIN CONTAINING 8B ISOFORM X1"/>
    <property type="match status" value="1"/>
</dbReference>
<feature type="compositionally biased region" description="Low complexity" evidence="6">
    <location>
        <begin position="348"/>
        <end position="359"/>
    </location>
</feature>
<feature type="region of interest" description="Disordered" evidence="6">
    <location>
        <begin position="340"/>
        <end position="359"/>
    </location>
</feature>
<evidence type="ECO:0000256" key="5">
    <source>
        <dbReference type="ARBA" id="ARBA00023768"/>
    </source>
</evidence>
<dbReference type="InterPro" id="IPR007110">
    <property type="entry name" value="Ig-like_dom"/>
</dbReference>
<feature type="domain" description="Ig-like" evidence="8">
    <location>
        <begin position="97"/>
        <end position="197"/>
    </location>
</feature>
<dbReference type="Proteomes" id="UP001152803">
    <property type="component" value="Unassembled WGS sequence"/>
</dbReference>
<dbReference type="SUPFAM" id="SSF48726">
    <property type="entry name" value="Immunoglobulin"/>
    <property type="match status" value="2"/>
</dbReference>
<evidence type="ECO:0000313" key="10">
    <source>
        <dbReference type="Proteomes" id="UP001152803"/>
    </source>
</evidence>
<evidence type="ECO:0000259" key="8">
    <source>
        <dbReference type="PROSITE" id="PS50835"/>
    </source>
</evidence>
<dbReference type="EMBL" id="JAFJMO010000011">
    <property type="protein sequence ID" value="KAJ8263220.1"/>
    <property type="molecule type" value="Genomic_DNA"/>
</dbReference>
<dbReference type="SMART" id="SM00409">
    <property type="entry name" value="IG"/>
    <property type="match status" value="2"/>
</dbReference>
<feature type="transmembrane region" description="Helical" evidence="7">
    <location>
        <begin position="300"/>
        <end position="323"/>
    </location>
</feature>
<dbReference type="OrthoDB" id="10045577at2759"/>
<dbReference type="PROSITE" id="PS50835">
    <property type="entry name" value="IG_LIKE"/>
    <property type="match status" value="2"/>
</dbReference>
<evidence type="ECO:0000256" key="2">
    <source>
        <dbReference type="ARBA" id="ARBA00004536"/>
    </source>
</evidence>
<dbReference type="PANTHER" id="PTHR44468">
    <property type="entry name" value="COXSACKIEVIRUS AND ADENOVIRUS RECEPTOR-RELATED"/>
    <property type="match status" value="1"/>
</dbReference>
<sequence>CSGRERAGEGERDKRSVRERITLISIISLLGTLGKVSAVDYCPTLRLSKGLRMTRPIVCSRTWWTVLCVMTVLLRSGITAAMQVTSQGPQTVQKALNDKVILGCTYSQAAEDTGELDIEWTMVSPDMTQKDMPILSFTGQRKYLHGPPSLMKRLDFLTADPSRGDASISVSGLQVSDTGTYQCKVKKAPGVDMRKITLVVLVPPSVPKCWVEGSEEIGGSVSLRCKSSQGSSPLTYTWKRESGGAIPPTALQNPESGELLFSNHSVSNKGNYLCEVKNAVDRKTCRYTLRAVQPVNKTGMIVGAVIGALLLLLLLLFLIWLILCLCHKRRYQKEVANEIKEDAQAPESRPSSRNSSFRSVMGYRPHAGVVYSSVRSGKIKESDRSSIYTDRSRPAPPPSNQGLPALKYDSRYGYPV</sequence>
<feature type="region of interest" description="Disordered" evidence="6">
    <location>
        <begin position="374"/>
        <end position="416"/>
    </location>
</feature>
<dbReference type="SMART" id="SM00408">
    <property type="entry name" value="IGc2"/>
    <property type="match status" value="1"/>
</dbReference>
<dbReference type="InterPro" id="IPR003599">
    <property type="entry name" value="Ig_sub"/>
</dbReference>
<feature type="non-terminal residue" evidence="9">
    <location>
        <position position="1"/>
    </location>
</feature>
<keyword evidence="7" id="KW-0812">Transmembrane</keyword>
<dbReference type="Gene3D" id="2.60.40.10">
    <property type="entry name" value="Immunoglobulins"/>
    <property type="match status" value="2"/>
</dbReference>
<dbReference type="Pfam" id="PF07686">
    <property type="entry name" value="V-set"/>
    <property type="match status" value="1"/>
</dbReference>
<name>A0A9Q1D9I3_CONCO</name>
<keyword evidence="7" id="KW-0472">Membrane</keyword>
<protein>
    <recommendedName>
        <fullName evidence="8">Ig-like domain-containing protein</fullName>
    </recommendedName>
</protein>
<proteinExistence type="predicted"/>
<evidence type="ECO:0000313" key="9">
    <source>
        <dbReference type="EMBL" id="KAJ8263220.1"/>
    </source>
</evidence>
<dbReference type="InterPro" id="IPR003598">
    <property type="entry name" value="Ig_sub2"/>
</dbReference>